<evidence type="ECO:0000313" key="1">
    <source>
        <dbReference type="EMBL" id="KAJ8927983.1"/>
    </source>
</evidence>
<proteinExistence type="predicted"/>
<accession>A0AAV8WN80</accession>
<evidence type="ECO:0000313" key="2">
    <source>
        <dbReference type="Proteomes" id="UP001162156"/>
    </source>
</evidence>
<name>A0AAV8WN80_9CUCU</name>
<reference evidence="1" key="1">
    <citation type="journal article" date="2023" name="Insect Mol. Biol.">
        <title>Genome sequencing provides insights into the evolution of gene families encoding plant cell wall-degrading enzymes in longhorned beetles.</title>
        <authorList>
            <person name="Shin N.R."/>
            <person name="Okamura Y."/>
            <person name="Kirsch R."/>
            <person name="Pauchet Y."/>
        </authorList>
    </citation>
    <scope>NUCLEOTIDE SEQUENCE</scope>
    <source>
        <strain evidence="1">RBIC_L_NR</strain>
    </source>
</reference>
<gene>
    <name evidence="1" type="ORF">NQ314_019511</name>
</gene>
<protein>
    <submittedName>
        <fullName evidence="1">Uncharacterized protein</fullName>
    </submittedName>
</protein>
<dbReference type="Proteomes" id="UP001162156">
    <property type="component" value="Unassembled WGS sequence"/>
</dbReference>
<dbReference type="EMBL" id="JANEYF010005500">
    <property type="protein sequence ID" value="KAJ8927983.1"/>
    <property type="molecule type" value="Genomic_DNA"/>
</dbReference>
<comment type="caution">
    <text evidence="1">The sequence shown here is derived from an EMBL/GenBank/DDBJ whole genome shotgun (WGS) entry which is preliminary data.</text>
</comment>
<dbReference type="AlphaFoldDB" id="A0AAV8WN80"/>
<sequence length="95" mass="11348">MPNNRFEEIIRREVSAREVENVQDLITVIGTATRESTNIIRDGERKRPYWWNMKIESQREKCLQLRRQITRANVRNTPGNEEITALQKQYNKSCK</sequence>
<organism evidence="1 2">
    <name type="scientific">Rhamnusium bicolor</name>
    <dbReference type="NCBI Taxonomy" id="1586634"/>
    <lineage>
        <taxon>Eukaryota</taxon>
        <taxon>Metazoa</taxon>
        <taxon>Ecdysozoa</taxon>
        <taxon>Arthropoda</taxon>
        <taxon>Hexapoda</taxon>
        <taxon>Insecta</taxon>
        <taxon>Pterygota</taxon>
        <taxon>Neoptera</taxon>
        <taxon>Endopterygota</taxon>
        <taxon>Coleoptera</taxon>
        <taxon>Polyphaga</taxon>
        <taxon>Cucujiformia</taxon>
        <taxon>Chrysomeloidea</taxon>
        <taxon>Cerambycidae</taxon>
        <taxon>Lepturinae</taxon>
        <taxon>Rhagiini</taxon>
        <taxon>Rhamnusium</taxon>
    </lineage>
</organism>
<keyword evidence="2" id="KW-1185">Reference proteome</keyword>